<evidence type="ECO:0000256" key="11">
    <source>
        <dbReference type="ARBA" id="ARBA00022741"/>
    </source>
</evidence>
<dbReference type="InterPro" id="IPR005904">
    <property type="entry name" value="Hxn_phspho_trans"/>
</dbReference>
<dbReference type="GO" id="GO:0032263">
    <property type="term" value="P:GMP salvage"/>
    <property type="evidence" value="ECO:0007669"/>
    <property type="project" value="TreeGrafter"/>
</dbReference>
<comment type="catalytic activity">
    <reaction evidence="14">
        <text>IMP + diphosphate = hypoxanthine + 5-phospho-alpha-D-ribose 1-diphosphate</text>
        <dbReference type="Rhea" id="RHEA:17973"/>
        <dbReference type="ChEBI" id="CHEBI:17368"/>
        <dbReference type="ChEBI" id="CHEBI:33019"/>
        <dbReference type="ChEBI" id="CHEBI:58017"/>
        <dbReference type="ChEBI" id="CHEBI:58053"/>
        <dbReference type="EC" id="2.4.2.8"/>
    </reaction>
    <physiologicalReaction direction="right-to-left" evidence="14">
        <dbReference type="Rhea" id="RHEA:17975"/>
    </physiologicalReaction>
</comment>
<gene>
    <name evidence="17" type="ORF">SAMN02745150_01085</name>
</gene>
<dbReference type="GO" id="GO:0005829">
    <property type="term" value="C:cytosol"/>
    <property type="evidence" value="ECO:0007669"/>
    <property type="project" value="TreeGrafter"/>
</dbReference>
<evidence type="ECO:0000256" key="14">
    <source>
        <dbReference type="ARBA" id="ARBA00049402"/>
    </source>
</evidence>
<evidence type="ECO:0000256" key="5">
    <source>
        <dbReference type="ARBA" id="ARBA00011895"/>
    </source>
</evidence>
<comment type="subcellular location">
    <subcellularLocation>
        <location evidence="2 15">Cytoplasm</location>
    </subcellularLocation>
</comment>
<name>A0A1I1EJV7_BREAD</name>
<evidence type="ECO:0000256" key="10">
    <source>
        <dbReference type="ARBA" id="ARBA00022726"/>
    </source>
</evidence>
<evidence type="ECO:0000256" key="15">
    <source>
        <dbReference type="RuleBase" id="RU364099"/>
    </source>
</evidence>
<feature type="domain" description="Phosphoribosyltransferase" evidence="16">
    <location>
        <begin position="15"/>
        <end position="160"/>
    </location>
</feature>
<evidence type="ECO:0000256" key="6">
    <source>
        <dbReference type="ARBA" id="ARBA00022490"/>
    </source>
</evidence>
<keyword evidence="18" id="KW-1185">Reference proteome</keyword>
<dbReference type="RefSeq" id="WP_092319414.1">
    <property type="nucleotide sequence ID" value="NZ_FOKY01000012.1"/>
</dbReference>
<evidence type="ECO:0000256" key="8">
    <source>
        <dbReference type="ARBA" id="ARBA00022679"/>
    </source>
</evidence>
<dbReference type="SUPFAM" id="SSF53271">
    <property type="entry name" value="PRTase-like"/>
    <property type="match status" value="1"/>
</dbReference>
<dbReference type="OrthoDB" id="9802824at2"/>
<evidence type="ECO:0000313" key="18">
    <source>
        <dbReference type="Proteomes" id="UP000240042"/>
    </source>
</evidence>
<keyword evidence="10 15" id="KW-0660">Purine salvage</keyword>
<comment type="pathway">
    <text evidence="3 15">Purine metabolism; IMP biosynthesis via salvage pathway; IMP from hypoxanthine: step 1/1.</text>
</comment>
<dbReference type="GO" id="GO:0046100">
    <property type="term" value="P:hypoxanthine metabolic process"/>
    <property type="evidence" value="ECO:0007669"/>
    <property type="project" value="TreeGrafter"/>
</dbReference>
<dbReference type="AlphaFoldDB" id="A0A1I1EJV7"/>
<dbReference type="GO" id="GO:0000166">
    <property type="term" value="F:nucleotide binding"/>
    <property type="evidence" value="ECO:0007669"/>
    <property type="project" value="UniProtKB-KW"/>
</dbReference>
<dbReference type="GO" id="GO:0006178">
    <property type="term" value="P:guanine salvage"/>
    <property type="evidence" value="ECO:0007669"/>
    <property type="project" value="TreeGrafter"/>
</dbReference>
<dbReference type="GO" id="GO:0032264">
    <property type="term" value="P:IMP salvage"/>
    <property type="evidence" value="ECO:0007669"/>
    <property type="project" value="UniProtKB-UniPathway"/>
</dbReference>
<dbReference type="InterPro" id="IPR029057">
    <property type="entry name" value="PRTase-like"/>
</dbReference>
<organism evidence="17 18">
    <name type="scientific">Brevinema andersonii</name>
    <dbReference type="NCBI Taxonomy" id="34097"/>
    <lineage>
        <taxon>Bacteria</taxon>
        <taxon>Pseudomonadati</taxon>
        <taxon>Spirochaetota</taxon>
        <taxon>Spirochaetia</taxon>
        <taxon>Brevinematales</taxon>
        <taxon>Brevinemataceae</taxon>
        <taxon>Brevinema</taxon>
    </lineage>
</organism>
<proteinExistence type="inferred from homology"/>
<comment type="catalytic activity">
    <reaction evidence="13">
        <text>GMP + diphosphate = guanine + 5-phospho-alpha-D-ribose 1-diphosphate</text>
        <dbReference type="Rhea" id="RHEA:25424"/>
        <dbReference type="ChEBI" id="CHEBI:16235"/>
        <dbReference type="ChEBI" id="CHEBI:33019"/>
        <dbReference type="ChEBI" id="CHEBI:58017"/>
        <dbReference type="ChEBI" id="CHEBI:58115"/>
        <dbReference type="EC" id="2.4.2.8"/>
    </reaction>
    <physiologicalReaction direction="right-to-left" evidence="13">
        <dbReference type="Rhea" id="RHEA:25426"/>
    </physiologicalReaction>
</comment>
<protein>
    <recommendedName>
        <fullName evidence="5 15">Hypoxanthine phosphoribosyltransferase</fullName>
        <ecNumber evidence="5 15">2.4.2.8</ecNumber>
    </recommendedName>
</protein>
<dbReference type="CDD" id="cd06223">
    <property type="entry name" value="PRTases_typeI"/>
    <property type="match status" value="1"/>
</dbReference>
<dbReference type="GO" id="GO:0052657">
    <property type="term" value="F:guanine phosphoribosyltransferase activity"/>
    <property type="evidence" value="ECO:0007669"/>
    <property type="project" value="RHEA"/>
</dbReference>
<keyword evidence="6 15" id="KW-0963">Cytoplasm</keyword>
<comment type="cofactor">
    <cofactor evidence="1 15">
        <name>Mg(2+)</name>
        <dbReference type="ChEBI" id="CHEBI:18420"/>
    </cofactor>
</comment>
<keyword evidence="11 15" id="KW-0547">Nucleotide-binding</keyword>
<reference evidence="18" key="1">
    <citation type="submission" date="2016-10" db="EMBL/GenBank/DDBJ databases">
        <authorList>
            <person name="Varghese N."/>
            <person name="Submissions S."/>
        </authorList>
    </citation>
    <scope>NUCLEOTIDE SEQUENCE [LARGE SCALE GENOMIC DNA]</scope>
    <source>
        <strain evidence="18">ATCC 43811</strain>
    </source>
</reference>
<evidence type="ECO:0000256" key="12">
    <source>
        <dbReference type="ARBA" id="ARBA00022842"/>
    </source>
</evidence>
<dbReference type="EC" id="2.4.2.8" evidence="5 15"/>
<keyword evidence="7 15" id="KW-0328">Glycosyltransferase</keyword>
<evidence type="ECO:0000256" key="3">
    <source>
        <dbReference type="ARBA" id="ARBA00004669"/>
    </source>
</evidence>
<keyword evidence="12 15" id="KW-0460">Magnesium</keyword>
<dbReference type="PANTHER" id="PTHR43340:SF1">
    <property type="entry name" value="HYPOXANTHINE PHOSPHORIBOSYLTRANSFERASE"/>
    <property type="match status" value="1"/>
</dbReference>
<dbReference type="UniPathway" id="UPA00591">
    <property type="reaction ID" value="UER00648"/>
</dbReference>
<evidence type="ECO:0000256" key="7">
    <source>
        <dbReference type="ARBA" id="ARBA00022676"/>
    </source>
</evidence>
<evidence type="ECO:0000256" key="9">
    <source>
        <dbReference type="ARBA" id="ARBA00022723"/>
    </source>
</evidence>
<dbReference type="PANTHER" id="PTHR43340">
    <property type="entry name" value="HYPOXANTHINE-GUANINE PHOSPHORIBOSYLTRANSFERASE"/>
    <property type="match status" value="1"/>
</dbReference>
<evidence type="ECO:0000256" key="4">
    <source>
        <dbReference type="ARBA" id="ARBA00008391"/>
    </source>
</evidence>
<evidence type="ECO:0000256" key="13">
    <source>
        <dbReference type="ARBA" id="ARBA00048811"/>
    </source>
</evidence>
<dbReference type="InterPro" id="IPR050408">
    <property type="entry name" value="HGPRT"/>
</dbReference>
<dbReference type="Pfam" id="PF00156">
    <property type="entry name" value="Pribosyltran"/>
    <property type="match status" value="1"/>
</dbReference>
<dbReference type="GO" id="GO:0004422">
    <property type="term" value="F:hypoxanthine phosphoribosyltransferase activity"/>
    <property type="evidence" value="ECO:0007669"/>
    <property type="project" value="InterPro"/>
</dbReference>
<dbReference type="Proteomes" id="UP000240042">
    <property type="component" value="Unassembled WGS sequence"/>
</dbReference>
<keyword evidence="9 15" id="KW-0479">Metal-binding</keyword>
<keyword evidence="8 15" id="KW-0808">Transferase</keyword>
<dbReference type="NCBIfam" id="TIGR01203">
    <property type="entry name" value="HGPRTase"/>
    <property type="match status" value="1"/>
</dbReference>
<dbReference type="EMBL" id="FOKY01000012">
    <property type="protein sequence ID" value="SFB85738.1"/>
    <property type="molecule type" value="Genomic_DNA"/>
</dbReference>
<evidence type="ECO:0000256" key="1">
    <source>
        <dbReference type="ARBA" id="ARBA00001946"/>
    </source>
</evidence>
<dbReference type="Gene3D" id="3.40.50.2020">
    <property type="match status" value="1"/>
</dbReference>
<evidence type="ECO:0000313" key="17">
    <source>
        <dbReference type="EMBL" id="SFB85738.1"/>
    </source>
</evidence>
<evidence type="ECO:0000259" key="16">
    <source>
        <dbReference type="Pfam" id="PF00156"/>
    </source>
</evidence>
<dbReference type="InterPro" id="IPR000836">
    <property type="entry name" value="PRTase_dom"/>
</dbReference>
<sequence length="174" mass="20263">MTYLDGFKVLFSEEDLAKRIQMIAEEINTYIDGEETIIIANLKGSVLFFSDLFRQLNGPVKMDFIETQSYIDNKNSGHVKIIRDLSEDVQDKKIVIIEDILDTGLTFEHILKHIRYFHNPKEVKICVLLDKPENRQVSIKPDWVGFTIDNKFVIGYGLDDNQFLRNLPYIGYKD</sequence>
<evidence type="ECO:0000256" key="2">
    <source>
        <dbReference type="ARBA" id="ARBA00004496"/>
    </source>
</evidence>
<dbReference type="GO" id="GO:0000287">
    <property type="term" value="F:magnesium ion binding"/>
    <property type="evidence" value="ECO:0007669"/>
    <property type="project" value="TreeGrafter"/>
</dbReference>
<accession>A0A1I1EJV7</accession>
<comment type="similarity">
    <text evidence="4 15">Belongs to the purine/pyrimidine phosphoribosyltransferase family.</text>
</comment>
<dbReference type="GO" id="GO:0006166">
    <property type="term" value="P:purine ribonucleoside salvage"/>
    <property type="evidence" value="ECO:0007669"/>
    <property type="project" value="UniProtKB-KW"/>
</dbReference>
<dbReference type="STRING" id="34097.SAMN02745150_01085"/>